<dbReference type="EMBL" id="CATKSN020000973">
    <property type="protein sequence ID" value="CAI9150651.1"/>
    <property type="molecule type" value="Genomic_DNA"/>
</dbReference>
<reference evidence="2" key="1">
    <citation type="submission" date="2023-04" db="EMBL/GenBank/DDBJ databases">
        <authorList>
            <consortium name="ELIXIR-Norway"/>
        </authorList>
    </citation>
    <scope>NUCLEOTIDE SEQUENCE [LARGE SCALE GENOMIC DNA]</scope>
</reference>
<keyword evidence="1" id="KW-0472">Membrane</keyword>
<keyword evidence="3" id="KW-1185">Reference proteome</keyword>
<dbReference type="Proteomes" id="UP001176941">
    <property type="component" value="Unassembled WGS sequence"/>
</dbReference>
<protein>
    <submittedName>
        <fullName evidence="2">Uncharacterized protein</fullName>
    </submittedName>
</protein>
<keyword evidence="1" id="KW-0812">Transmembrane</keyword>
<proteinExistence type="predicted"/>
<accession>A0ABN8XRC4</accession>
<evidence type="ECO:0000256" key="1">
    <source>
        <dbReference type="SAM" id="Phobius"/>
    </source>
</evidence>
<evidence type="ECO:0000313" key="2">
    <source>
        <dbReference type="EMBL" id="CAI9150651.1"/>
    </source>
</evidence>
<organism evidence="2 3">
    <name type="scientific">Rangifer tarandus platyrhynchus</name>
    <name type="common">Svalbard reindeer</name>
    <dbReference type="NCBI Taxonomy" id="3082113"/>
    <lineage>
        <taxon>Eukaryota</taxon>
        <taxon>Metazoa</taxon>
        <taxon>Chordata</taxon>
        <taxon>Craniata</taxon>
        <taxon>Vertebrata</taxon>
        <taxon>Euteleostomi</taxon>
        <taxon>Mammalia</taxon>
        <taxon>Eutheria</taxon>
        <taxon>Laurasiatheria</taxon>
        <taxon>Artiodactyla</taxon>
        <taxon>Ruminantia</taxon>
        <taxon>Pecora</taxon>
        <taxon>Cervidae</taxon>
        <taxon>Odocoileinae</taxon>
        <taxon>Rangifer</taxon>
    </lineage>
</organism>
<evidence type="ECO:0000313" key="3">
    <source>
        <dbReference type="Proteomes" id="UP001176941"/>
    </source>
</evidence>
<gene>
    <name evidence="2" type="ORF">MRATA1EN1_LOCUS32269</name>
</gene>
<name>A0ABN8XRC4_RANTA</name>
<comment type="caution">
    <text evidence="2">The sequence shown here is derived from an EMBL/GenBank/DDBJ whole genome shotgun (WGS) entry which is preliminary data.</text>
</comment>
<keyword evidence="1" id="KW-1133">Transmembrane helix</keyword>
<sequence>MEGAPAGGFQTLGKLDLALPAAPSVIYLLNSCSAVRGKGHKVWLLPSGSPSPQSVCVSSDKAVLPGDPDYIQYLLDYTHRPAWSFLSWAFVLLFSFAFPSPVPFI</sequence>
<feature type="transmembrane region" description="Helical" evidence="1">
    <location>
        <begin position="82"/>
        <end position="102"/>
    </location>
</feature>